<dbReference type="Proteomes" id="UP000593576">
    <property type="component" value="Unassembled WGS sequence"/>
</dbReference>
<accession>A0A7J9LQQ6</accession>
<protein>
    <recommendedName>
        <fullName evidence="3">RNase H type-1 domain-containing protein</fullName>
    </recommendedName>
</protein>
<comment type="caution">
    <text evidence="1">The sequence shown here is derived from an EMBL/GenBank/DDBJ whole genome shotgun (WGS) entry which is preliminary data.</text>
</comment>
<feature type="non-terminal residue" evidence="1">
    <location>
        <position position="1"/>
    </location>
</feature>
<reference evidence="1 2" key="1">
    <citation type="journal article" date="2019" name="Genome Biol. Evol.">
        <title>Insights into the evolution of the New World diploid cottons (Gossypium, subgenus Houzingenia) based on genome sequencing.</title>
        <authorList>
            <person name="Grover C.E."/>
            <person name="Arick M.A. 2nd"/>
            <person name="Thrash A."/>
            <person name="Conover J.L."/>
            <person name="Sanders W.S."/>
            <person name="Peterson D.G."/>
            <person name="Frelichowski J.E."/>
            <person name="Scheffler J.A."/>
            <person name="Scheffler B.E."/>
            <person name="Wendel J.F."/>
        </authorList>
    </citation>
    <scope>NUCLEOTIDE SEQUENCE [LARGE SCALE GENOMIC DNA]</scope>
    <source>
        <strain evidence="1">1</strain>
        <tissue evidence="1">Leaf</tissue>
    </source>
</reference>
<evidence type="ECO:0000313" key="2">
    <source>
        <dbReference type="Proteomes" id="UP000593576"/>
    </source>
</evidence>
<name>A0A7J9LQQ6_GOSSC</name>
<proteinExistence type="predicted"/>
<evidence type="ECO:0000313" key="1">
    <source>
        <dbReference type="EMBL" id="MBA0860988.1"/>
    </source>
</evidence>
<dbReference type="EMBL" id="JABFAF010000007">
    <property type="protein sequence ID" value="MBA0860988.1"/>
    <property type="molecule type" value="Genomic_DNA"/>
</dbReference>
<dbReference type="AlphaFoldDB" id="A0A7J9LQQ6"/>
<gene>
    <name evidence="1" type="ORF">Goshw_023218</name>
</gene>
<keyword evidence="2" id="KW-1185">Reference proteome</keyword>
<evidence type="ECO:0008006" key="3">
    <source>
        <dbReference type="Google" id="ProtNLM"/>
    </source>
</evidence>
<dbReference type="OrthoDB" id="1001181at2759"/>
<organism evidence="1 2">
    <name type="scientific">Gossypium schwendimanii</name>
    <name type="common">Cotton</name>
    <dbReference type="NCBI Taxonomy" id="34291"/>
    <lineage>
        <taxon>Eukaryota</taxon>
        <taxon>Viridiplantae</taxon>
        <taxon>Streptophyta</taxon>
        <taxon>Embryophyta</taxon>
        <taxon>Tracheophyta</taxon>
        <taxon>Spermatophyta</taxon>
        <taxon>Magnoliopsida</taxon>
        <taxon>eudicotyledons</taxon>
        <taxon>Gunneridae</taxon>
        <taxon>Pentapetalae</taxon>
        <taxon>rosids</taxon>
        <taxon>malvids</taxon>
        <taxon>Malvales</taxon>
        <taxon>Malvaceae</taxon>
        <taxon>Malvoideae</taxon>
        <taxon>Gossypium</taxon>
    </lineage>
</organism>
<sequence>MAGLVAWDQTGVLLTTKIVLNSNVSSSFAAEAYAGLHAVKLGAIISDIQRQSEYFQEICFQFINKTENSLAHRIAKEALRREEETHLEGEALHCLQISPEAIKLKQMGQLDMKRRWKWSPAAVSESTRNYYL</sequence>